<evidence type="ECO:0000313" key="2">
    <source>
        <dbReference type="Proteomes" id="UP000499080"/>
    </source>
</evidence>
<dbReference type="EMBL" id="BGPR01000259">
    <property type="protein sequence ID" value="GBM08597.1"/>
    <property type="molecule type" value="Genomic_DNA"/>
</dbReference>
<dbReference type="AlphaFoldDB" id="A0A4Y2CXL4"/>
<accession>A0A4Y2CXL4</accession>
<proteinExistence type="predicted"/>
<dbReference type="Proteomes" id="UP000499080">
    <property type="component" value="Unassembled WGS sequence"/>
</dbReference>
<protein>
    <submittedName>
        <fullName evidence="1">Uncharacterized protein</fullName>
    </submittedName>
</protein>
<name>A0A4Y2CXL4_ARAVE</name>
<gene>
    <name evidence="1" type="ORF">AVEN_52442_1</name>
</gene>
<sequence length="106" mass="11767">MLLHTVPVRINNSDQIFKLAVIDQFLLVGPRWPSGKASVSGSSSNPIPLKIRRVWGLLHAKSYAGAKHPPAGAVRKFEEGVPAHPRNLTEVRKYSLRHALERDVNV</sequence>
<keyword evidence="2" id="KW-1185">Reference proteome</keyword>
<comment type="caution">
    <text evidence="1">The sequence shown here is derived from an EMBL/GenBank/DDBJ whole genome shotgun (WGS) entry which is preliminary data.</text>
</comment>
<reference evidence="1 2" key="1">
    <citation type="journal article" date="2019" name="Sci. Rep.">
        <title>Orb-weaving spider Araneus ventricosus genome elucidates the spidroin gene catalogue.</title>
        <authorList>
            <person name="Kono N."/>
            <person name="Nakamura H."/>
            <person name="Ohtoshi R."/>
            <person name="Moran D.A.P."/>
            <person name="Shinohara A."/>
            <person name="Yoshida Y."/>
            <person name="Fujiwara M."/>
            <person name="Mori M."/>
            <person name="Tomita M."/>
            <person name="Arakawa K."/>
        </authorList>
    </citation>
    <scope>NUCLEOTIDE SEQUENCE [LARGE SCALE GENOMIC DNA]</scope>
</reference>
<evidence type="ECO:0000313" key="1">
    <source>
        <dbReference type="EMBL" id="GBM08597.1"/>
    </source>
</evidence>
<organism evidence="1 2">
    <name type="scientific">Araneus ventricosus</name>
    <name type="common">Orbweaver spider</name>
    <name type="synonym">Epeira ventricosa</name>
    <dbReference type="NCBI Taxonomy" id="182803"/>
    <lineage>
        <taxon>Eukaryota</taxon>
        <taxon>Metazoa</taxon>
        <taxon>Ecdysozoa</taxon>
        <taxon>Arthropoda</taxon>
        <taxon>Chelicerata</taxon>
        <taxon>Arachnida</taxon>
        <taxon>Araneae</taxon>
        <taxon>Araneomorphae</taxon>
        <taxon>Entelegynae</taxon>
        <taxon>Araneoidea</taxon>
        <taxon>Araneidae</taxon>
        <taxon>Araneus</taxon>
    </lineage>
</organism>